<dbReference type="EMBL" id="LNYR01000021">
    <property type="protein sequence ID" value="KTD49165.1"/>
    <property type="molecule type" value="Genomic_DNA"/>
</dbReference>
<organism evidence="2 4">
    <name type="scientific">Legionella quateirensis</name>
    <dbReference type="NCBI Taxonomy" id="45072"/>
    <lineage>
        <taxon>Bacteria</taxon>
        <taxon>Pseudomonadati</taxon>
        <taxon>Pseudomonadota</taxon>
        <taxon>Gammaproteobacteria</taxon>
        <taxon>Legionellales</taxon>
        <taxon>Legionellaceae</taxon>
        <taxon>Legionella</taxon>
    </lineage>
</organism>
<name>A0A378KYL9_9GAMM</name>
<evidence type="ECO:0000313" key="3">
    <source>
        <dbReference type="Proteomes" id="UP000054639"/>
    </source>
</evidence>
<protein>
    <submittedName>
        <fullName evidence="2">RNA binding protein (Contains ribosomal protein S1 domain)</fullName>
    </submittedName>
</protein>
<dbReference type="RefSeq" id="WP_058473796.1">
    <property type="nucleotide sequence ID" value="NZ_CAAAIL010000031.1"/>
</dbReference>
<dbReference type="STRING" id="45072.Lqua_1617"/>
<dbReference type="EMBL" id="UGOW01000001">
    <property type="protein sequence ID" value="STY19259.1"/>
    <property type="molecule type" value="Genomic_DNA"/>
</dbReference>
<keyword evidence="2" id="KW-0689">Ribosomal protein</keyword>
<keyword evidence="3" id="KW-1185">Reference proteome</keyword>
<reference evidence="2 4" key="2">
    <citation type="submission" date="2018-06" db="EMBL/GenBank/DDBJ databases">
        <authorList>
            <consortium name="Pathogen Informatics"/>
            <person name="Doyle S."/>
        </authorList>
    </citation>
    <scope>NUCLEOTIDE SEQUENCE [LARGE SCALE GENOMIC DNA]</scope>
    <source>
        <strain evidence="2 4">NCTC12376</strain>
    </source>
</reference>
<gene>
    <name evidence="1" type="ORF">Lqua_1617</name>
    <name evidence="2" type="ORF">NCTC12376_03096</name>
</gene>
<evidence type="ECO:0000313" key="1">
    <source>
        <dbReference type="EMBL" id="KTD49165.1"/>
    </source>
</evidence>
<dbReference type="GO" id="GO:0005840">
    <property type="term" value="C:ribosome"/>
    <property type="evidence" value="ECO:0007669"/>
    <property type="project" value="UniProtKB-KW"/>
</dbReference>
<reference evidence="1 3" key="1">
    <citation type="submission" date="2015-11" db="EMBL/GenBank/DDBJ databases">
        <title>Genomic analysis of 38 Legionella species identifies large and diverse effector repertoires.</title>
        <authorList>
            <person name="Burstein D."/>
            <person name="Amaro F."/>
            <person name="Zusman T."/>
            <person name="Lifshitz Z."/>
            <person name="Cohen O."/>
            <person name="Gilbert J.A."/>
            <person name="Pupko T."/>
            <person name="Shuman H.A."/>
            <person name="Segal G."/>
        </authorList>
    </citation>
    <scope>NUCLEOTIDE SEQUENCE [LARGE SCALE GENOMIC DNA]</scope>
    <source>
        <strain evidence="1 3">ATCC 49507</strain>
    </source>
</reference>
<accession>A0A378KYL9</accession>
<sequence length="226" mass="26342">MKVLYVPYPRENAGDLTKLVDIWKENHLKNYNSPIQIMYFNEDAGKALRNVTFEVFICIHGSEDPSFMFFGNHVDYSKADFIDIQTVADRFNQDFLYYSSQIISTHLYCCGNHQKNKSIADQFQAKVLGTTGTIKYYDGSITALDEQGKQWSYRGSKPVPVVDTVRTIFAPNISLNFEINKRKSVKHLPTYEDRLEQRRNQFFSYSKANRFKTLQKRRPVVSPLHK</sequence>
<proteinExistence type="predicted"/>
<dbReference type="Proteomes" id="UP000254230">
    <property type="component" value="Unassembled WGS sequence"/>
</dbReference>
<evidence type="ECO:0000313" key="4">
    <source>
        <dbReference type="Proteomes" id="UP000254230"/>
    </source>
</evidence>
<keyword evidence="2" id="KW-0687">Ribonucleoprotein</keyword>
<evidence type="ECO:0000313" key="2">
    <source>
        <dbReference type="EMBL" id="STY19259.1"/>
    </source>
</evidence>
<dbReference type="AlphaFoldDB" id="A0A378KYL9"/>
<dbReference type="Proteomes" id="UP000054639">
    <property type="component" value="Unassembled WGS sequence"/>
</dbReference>
<dbReference type="OrthoDB" id="5651204at2"/>